<dbReference type="Proteomes" id="UP000033140">
    <property type="component" value="Unassembled WGS sequence"/>
</dbReference>
<reference evidence="2 3" key="3">
    <citation type="journal article" date="2015" name="Genome Announc.">
        <title>Draft Genome Sequence of the Archiascomycetous Yeast Saitoella complicata.</title>
        <authorList>
            <person name="Yamauchi K."/>
            <person name="Kondo S."/>
            <person name="Hamamoto M."/>
            <person name="Takahashi Y."/>
            <person name="Ogura Y."/>
            <person name="Hayashi T."/>
            <person name="Nishida H."/>
        </authorList>
    </citation>
    <scope>NUCLEOTIDE SEQUENCE [LARGE SCALE GENOMIC DNA]</scope>
    <source>
        <strain evidence="2 3">NRRL Y-17804</strain>
    </source>
</reference>
<dbReference type="Pfam" id="PF10209">
    <property type="entry name" value="DUF2340"/>
    <property type="match status" value="1"/>
</dbReference>
<name>A0A0E9NJS0_SAICN</name>
<dbReference type="RefSeq" id="XP_019026192.1">
    <property type="nucleotide sequence ID" value="XM_019170064.1"/>
</dbReference>
<keyword evidence="3" id="KW-1185">Reference proteome</keyword>
<sequence>MSSDPLTSTTRPVTDAVVTVRVIKSFPHRTVKNMILPHVDLTAMTVGDLKEIVRSEVQKQGGWKPYRSCVAELDTLKIYTQPHATKTMNLIINMDNEHWMLDDESKKLVEYGFANETEVSFFNRVGYEEFKANPEEKWL</sequence>
<evidence type="ECO:0000313" key="3">
    <source>
        <dbReference type="Proteomes" id="UP000033140"/>
    </source>
</evidence>
<accession>A0A0E9NJS0</accession>
<comment type="similarity">
    <text evidence="1">Belongs to the UPF0538 family.</text>
</comment>
<evidence type="ECO:0008006" key="4">
    <source>
        <dbReference type="Google" id="ProtNLM"/>
    </source>
</evidence>
<dbReference type="PANTHER" id="PTHR18444:SF9">
    <property type="entry name" value="UPF0538 PROTEIN C2ORF76"/>
    <property type="match status" value="1"/>
</dbReference>
<proteinExistence type="inferred from homology"/>
<protein>
    <recommendedName>
        <fullName evidence="4">Cytoplasmic protein</fullName>
    </recommendedName>
</protein>
<reference evidence="2 3" key="1">
    <citation type="journal article" date="2011" name="J. Gen. Appl. Microbiol.">
        <title>Draft genome sequencing of the enigmatic yeast Saitoella complicata.</title>
        <authorList>
            <person name="Nishida H."/>
            <person name="Hamamoto M."/>
            <person name="Sugiyama J."/>
        </authorList>
    </citation>
    <scope>NUCLEOTIDE SEQUENCE [LARGE SCALE GENOMIC DNA]</scope>
    <source>
        <strain evidence="2 3">NRRL Y-17804</strain>
    </source>
</reference>
<dbReference type="PANTHER" id="PTHR18444">
    <property type="entry name" value="UPF0538 FAMILY MEMBER"/>
    <property type="match status" value="1"/>
</dbReference>
<organism evidence="2 3">
    <name type="scientific">Saitoella complicata (strain BCRC 22490 / CBS 7301 / JCM 7358 / NBRC 10748 / NRRL Y-17804)</name>
    <dbReference type="NCBI Taxonomy" id="698492"/>
    <lineage>
        <taxon>Eukaryota</taxon>
        <taxon>Fungi</taxon>
        <taxon>Dikarya</taxon>
        <taxon>Ascomycota</taxon>
        <taxon>Taphrinomycotina</taxon>
        <taxon>Taphrinomycotina incertae sedis</taxon>
        <taxon>Saitoella</taxon>
    </lineage>
</organism>
<reference evidence="2 3" key="2">
    <citation type="journal article" date="2014" name="J. Gen. Appl. Microbiol.">
        <title>The early diverging ascomycetous budding yeast Saitoella complicata has three histone deacetylases belonging to the Clr6, Hos2, and Rpd3 lineages.</title>
        <authorList>
            <person name="Nishida H."/>
            <person name="Matsumoto T."/>
            <person name="Kondo S."/>
            <person name="Hamamoto M."/>
            <person name="Yoshikawa H."/>
        </authorList>
    </citation>
    <scope>NUCLEOTIDE SEQUENCE [LARGE SCALE GENOMIC DNA]</scope>
    <source>
        <strain evidence="2 3">NRRL Y-17804</strain>
    </source>
</reference>
<dbReference type="EMBL" id="BACD03000028">
    <property type="protein sequence ID" value="GAO50053.1"/>
    <property type="molecule type" value="Genomic_DNA"/>
</dbReference>
<dbReference type="OrthoDB" id="937at2759"/>
<comment type="caution">
    <text evidence="2">The sequence shown here is derived from an EMBL/GenBank/DDBJ whole genome shotgun (WGS) entry which is preliminary data.</text>
</comment>
<dbReference type="InterPro" id="IPR018794">
    <property type="entry name" value="UPF0538"/>
</dbReference>
<evidence type="ECO:0000313" key="2">
    <source>
        <dbReference type="EMBL" id="GAO50053.1"/>
    </source>
</evidence>
<evidence type="ECO:0000256" key="1">
    <source>
        <dbReference type="ARBA" id="ARBA00007176"/>
    </source>
</evidence>
<dbReference type="OMA" id="YRNVKNH"/>
<dbReference type="AlphaFoldDB" id="A0A0E9NJS0"/>
<gene>
    <name evidence="2" type="ORF">G7K_4188-t1</name>
</gene>